<sequence length="163" mass="17160">MDRTRTHGWADPVELATAAQNTDGLVFSRQLASGEQGPTPIFATLGYALTEVDHGHAVYVGVPAEHLYNPIGFVHGGFAATMLESAAGSAVHSTVPAGTGYTTLDLSVHYLRPITADTGPIRAIGTLINRGRRTALAQAELRDPADRLLAHATSSCMIFPPDA</sequence>
<dbReference type="CDD" id="cd03443">
    <property type="entry name" value="PaaI_thioesterase"/>
    <property type="match status" value="1"/>
</dbReference>
<dbReference type="RefSeq" id="WP_344727771.1">
    <property type="nucleotide sequence ID" value="NZ_BAAAUS010000046.1"/>
</dbReference>
<comment type="caution">
    <text evidence="3">The sequence shown here is derived from an EMBL/GenBank/DDBJ whole genome shotgun (WGS) entry which is preliminary data.</text>
</comment>
<dbReference type="Proteomes" id="UP001597114">
    <property type="component" value="Unassembled WGS sequence"/>
</dbReference>
<dbReference type="EMBL" id="JBHUCO010000058">
    <property type="protein sequence ID" value="MFD1523170.1"/>
    <property type="molecule type" value="Genomic_DNA"/>
</dbReference>
<dbReference type="GO" id="GO:0016787">
    <property type="term" value="F:hydrolase activity"/>
    <property type="evidence" value="ECO:0007669"/>
    <property type="project" value="UniProtKB-KW"/>
</dbReference>
<organism evidence="3 4">
    <name type="scientific">Pseudonocardia yunnanensis</name>
    <dbReference type="NCBI Taxonomy" id="58107"/>
    <lineage>
        <taxon>Bacteria</taxon>
        <taxon>Bacillati</taxon>
        <taxon>Actinomycetota</taxon>
        <taxon>Actinomycetes</taxon>
        <taxon>Pseudonocardiales</taxon>
        <taxon>Pseudonocardiaceae</taxon>
        <taxon>Pseudonocardia</taxon>
    </lineage>
</organism>
<evidence type="ECO:0000259" key="2">
    <source>
        <dbReference type="Pfam" id="PF03061"/>
    </source>
</evidence>
<evidence type="ECO:0000313" key="3">
    <source>
        <dbReference type="EMBL" id="MFD1523170.1"/>
    </source>
</evidence>
<gene>
    <name evidence="3" type="ORF">ACFSJD_37190</name>
</gene>
<keyword evidence="1 3" id="KW-0378">Hydrolase</keyword>
<reference evidence="4" key="1">
    <citation type="journal article" date="2019" name="Int. J. Syst. Evol. Microbiol.">
        <title>The Global Catalogue of Microorganisms (GCM) 10K type strain sequencing project: providing services to taxonomists for standard genome sequencing and annotation.</title>
        <authorList>
            <consortium name="The Broad Institute Genomics Platform"/>
            <consortium name="The Broad Institute Genome Sequencing Center for Infectious Disease"/>
            <person name="Wu L."/>
            <person name="Ma J."/>
        </authorList>
    </citation>
    <scope>NUCLEOTIDE SEQUENCE [LARGE SCALE GENOMIC DNA]</scope>
    <source>
        <strain evidence="4">CCM 7043</strain>
    </source>
</reference>
<dbReference type="SUPFAM" id="SSF54637">
    <property type="entry name" value="Thioesterase/thiol ester dehydrase-isomerase"/>
    <property type="match status" value="1"/>
</dbReference>
<feature type="domain" description="Thioesterase" evidence="2">
    <location>
        <begin position="72"/>
        <end position="149"/>
    </location>
</feature>
<dbReference type="EC" id="3.1.2.-" evidence="3"/>
<evidence type="ECO:0000313" key="4">
    <source>
        <dbReference type="Proteomes" id="UP001597114"/>
    </source>
</evidence>
<proteinExistence type="predicted"/>
<dbReference type="PANTHER" id="PTHR43240:SF1">
    <property type="entry name" value="BLR5584 PROTEIN"/>
    <property type="match status" value="1"/>
</dbReference>
<dbReference type="Gene3D" id="3.10.129.10">
    <property type="entry name" value="Hotdog Thioesterase"/>
    <property type="match status" value="1"/>
</dbReference>
<name>A0ABW4F8E6_9PSEU</name>
<accession>A0ABW4F8E6</accession>
<dbReference type="PANTHER" id="PTHR43240">
    <property type="entry name" value="1,4-DIHYDROXY-2-NAPHTHOYL-COA THIOESTERASE 1"/>
    <property type="match status" value="1"/>
</dbReference>
<dbReference type="InterPro" id="IPR006683">
    <property type="entry name" value="Thioestr_dom"/>
</dbReference>
<dbReference type="InterPro" id="IPR029069">
    <property type="entry name" value="HotDog_dom_sf"/>
</dbReference>
<keyword evidence="4" id="KW-1185">Reference proteome</keyword>
<evidence type="ECO:0000256" key="1">
    <source>
        <dbReference type="ARBA" id="ARBA00022801"/>
    </source>
</evidence>
<protein>
    <submittedName>
        <fullName evidence="3">PaaI family thioesterase</fullName>
        <ecNumber evidence="3">3.1.2.-</ecNumber>
    </submittedName>
</protein>
<dbReference type="InterPro" id="IPR003736">
    <property type="entry name" value="PAAI_dom"/>
</dbReference>
<dbReference type="NCBIfam" id="TIGR00369">
    <property type="entry name" value="unchar_dom_1"/>
    <property type="match status" value="1"/>
</dbReference>
<dbReference type="Pfam" id="PF03061">
    <property type="entry name" value="4HBT"/>
    <property type="match status" value="1"/>
</dbReference>